<dbReference type="SUPFAM" id="SSF69047">
    <property type="entry name" value="Hypothetical protein YjbJ"/>
    <property type="match status" value="1"/>
</dbReference>
<organism evidence="3 4">
    <name type="scientific">Rhodobacter capsulatus (strain ATCC BAA-309 / NBRC 16581 / SB1003)</name>
    <dbReference type="NCBI Taxonomy" id="272942"/>
    <lineage>
        <taxon>Bacteria</taxon>
        <taxon>Pseudomonadati</taxon>
        <taxon>Pseudomonadota</taxon>
        <taxon>Alphaproteobacteria</taxon>
        <taxon>Rhodobacterales</taxon>
        <taxon>Rhodobacter group</taxon>
        <taxon>Rhodobacter</taxon>
    </lineage>
</organism>
<dbReference type="InterPro" id="IPR026042">
    <property type="entry name" value="YjbJ"/>
</dbReference>
<dbReference type="PANTHER" id="PTHR34977:SF1">
    <property type="entry name" value="UPF0337 PROTEIN YJBJ"/>
    <property type="match status" value="1"/>
</dbReference>
<dbReference type="Gene3D" id="1.10.1470.10">
    <property type="entry name" value="YjbJ"/>
    <property type="match status" value="1"/>
</dbReference>
<gene>
    <name evidence="3" type="ordered locus">RCAP_rcc01184</name>
</gene>
<dbReference type="Pfam" id="PF05532">
    <property type="entry name" value="CsbD"/>
    <property type="match status" value="1"/>
</dbReference>
<feature type="domain" description="CsbD-like" evidence="2">
    <location>
        <begin position="4"/>
        <end position="56"/>
    </location>
</feature>
<dbReference type="OrthoDB" id="9796058at2"/>
<proteinExistence type="inferred from homology"/>
<reference key="1">
    <citation type="submission" date="2008-12" db="EMBL/GenBank/DDBJ databases">
        <title>Complete genome sequence of Rhodobacter capsulatus SB1003.</title>
        <authorList>
            <person name="Strnad H."/>
            <person name="Lapidus A."/>
            <person name="Vlcek C."/>
            <person name="Ulbrich P."/>
            <person name="Paces J."/>
            <person name="Maltsev N."/>
            <person name="Kumar V."/>
            <person name="Kogan Y."/>
            <person name="Milgram A."/>
            <person name="Rebrekov D."/>
            <person name="Mazur M."/>
            <person name="Cox R."/>
            <person name="Kyrpides N."/>
            <person name="Kolar M."/>
            <person name="Sachova J."/>
            <person name="Ridl J."/>
            <person name="Ivanova N."/>
            <person name="Kapatral V."/>
            <person name="Los T."/>
            <person name="Lykidis A."/>
            <person name="Mikhailova N."/>
            <person name="Reznik G."/>
            <person name="Vasieva O."/>
            <person name="Fonstein M."/>
            <person name="Paces V."/>
            <person name="Haselkorn R."/>
        </authorList>
    </citation>
    <scope>NUCLEOTIDE SEQUENCE</scope>
    <source>
        <strain>SB1003</strain>
    </source>
</reference>
<evidence type="ECO:0000256" key="1">
    <source>
        <dbReference type="ARBA" id="ARBA00009129"/>
    </source>
</evidence>
<comment type="similarity">
    <text evidence="1">Belongs to the UPF0337 (CsbD) family.</text>
</comment>
<dbReference type="InterPro" id="IPR008462">
    <property type="entry name" value="CsbD"/>
</dbReference>
<evidence type="ECO:0000259" key="2">
    <source>
        <dbReference type="Pfam" id="PF05532"/>
    </source>
</evidence>
<name>D5ARS1_RHOCB</name>
<dbReference type="EMBL" id="CP001312">
    <property type="protein sequence ID" value="ADE84942.1"/>
    <property type="molecule type" value="Genomic_DNA"/>
</dbReference>
<evidence type="ECO:0000313" key="3">
    <source>
        <dbReference type="EMBL" id="ADE84942.1"/>
    </source>
</evidence>
<dbReference type="STRING" id="272942.RCAP_rcc01184"/>
<dbReference type="PIRSF" id="PIRSF039008">
    <property type="entry name" value="YjbJ"/>
    <property type="match status" value="1"/>
</dbReference>
<reference evidence="3 4" key="2">
    <citation type="journal article" date="2010" name="J. Bacteriol.">
        <title>Complete genome sequence of the photosynthetic purple nonsulfur bacterium Rhodobacter capsulatus SB 1003.</title>
        <authorList>
            <person name="Strnad H."/>
            <person name="Lapidus A."/>
            <person name="Paces J."/>
            <person name="Ulbrich P."/>
            <person name="Vlcek C."/>
            <person name="Paces V."/>
            <person name="Haselkorn R."/>
        </authorList>
    </citation>
    <scope>NUCLEOTIDE SEQUENCE [LARGE SCALE GENOMIC DNA]</scope>
    <source>
        <strain evidence="4">ATCC BAA-309 / NBRC 16581 / SB1003</strain>
    </source>
</reference>
<dbReference type="KEGG" id="rcp:RCAP_rcc01184"/>
<dbReference type="AlphaFoldDB" id="D5ARS1"/>
<dbReference type="GeneID" id="31490098"/>
<evidence type="ECO:0000313" key="4">
    <source>
        <dbReference type="Proteomes" id="UP000002361"/>
    </source>
</evidence>
<protein>
    <submittedName>
        <fullName evidence="3">CsbD family protein</fullName>
    </submittedName>
</protein>
<dbReference type="eggNOG" id="COG3237">
    <property type="taxonomic scope" value="Bacteria"/>
</dbReference>
<dbReference type="InterPro" id="IPR036629">
    <property type="entry name" value="YjbJ_sf"/>
</dbReference>
<dbReference type="RefSeq" id="WP_013066921.1">
    <property type="nucleotide sequence ID" value="NC_014034.1"/>
</dbReference>
<dbReference type="PANTHER" id="PTHR34977">
    <property type="entry name" value="UPF0337 PROTEIN YJBJ"/>
    <property type="match status" value="1"/>
</dbReference>
<sequence length="65" mass="7479">MNTDIIEGKWKEIKGAVRAKWGDLTDDEIEEIAGERERLEGLVQQKYGRTKEAAKKEVDDFLSKL</sequence>
<dbReference type="InterPro" id="IPR050423">
    <property type="entry name" value="UPF0337_stress_rsp"/>
</dbReference>
<keyword evidence="4" id="KW-1185">Reference proteome</keyword>
<dbReference type="HOGENOM" id="CLU_135567_4_1_5"/>
<accession>D5ARS1</accession>
<dbReference type="Proteomes" id="UP000002361">
    <property type="component" value="Chromosome"/>
</dbReference>